<reference evidence="2" key="3">
    <citation type="submission" date="2015-06" db="UniProtKB">
        <authorList>
            <consortium name="EnsemblMetazoa"/>
        </authorList>
    </citation>
    <scope>IDENTIFICATION</scope>
</reference>
<evidence type="ECO:0000313" key="2">
    <source>
        <dbReference type="EnsemblMetazoa" id="HelroP158303"/>
    </source>
</evidence>
<organism evidence="2 3">
    <name type="scientific">Helobdella robusta</name>
    <name type="common">Californian leech</name>
    <dbReference type="NCBI Taxonomy" id="6412"/>
    <lineage>
        <taxon>Eukaryota</taxon>
        <taxon>Metazoa</taxon>
        <taxon>Spiralia</taxon>
        <taxon>Lophotrochozoa</taxon>
        <taxon>Annelida</taxon>
        <taxon>Clitellata</taxon>
        <taxon>Hirudinea</taxon>
        <taxon>Rhynchobdellida</taxon>
        <taxon>Glossiphoniidae</taxon>
        <taxon>Helobdella</taxon>
    </lineage>
</organism>
<dbReference type="Proteomes" id="UP000015101">
    <property type="component" value="Unassembled WGS sequence"/>
</dbReference>
<dbReference type="InParanoid" id="T1EMM1"/>
<dbReference type="EnsemblMetazoa" id="HelroT158303">
    <property type="protein sequence ID" value="HelroP158303"/>
    <property type="gene ID" value="HelroG158303"/>
</dbReference>
<dbReference type="AlphaFoldDB" id="T1EMM1"/>
<gene>
    <name evidence="2" type="primary">20197821</name>
    <name evidence="1" type="ORF">HELRODRAFT_158303</name>
</gene>
<dbReference type="HOGENOM" id="CLU_1449189_0_0_1"/>
<dbReference type="EMBL" id="KB095811">
    <property type="protein sequence ID" value="ESO11940.1"/>
    <property type="molecule type" value="Genomic_DNA"/>
</dbReference>
<dbReference type="KEGG" id="hro:HELRODRAFT_158303"/>
<proteinExistence type="predicted"/>
<dbReference type="RefSeq" id="XP_009008660.1">
    <property type="nucleotide sequence ID" value="XM_009010412.1"/>
</dbReference>
<reference evidence="1 3" key="2">
    <citation type="journal article" date="2013" name="Nature">
        <title>Insights into bilaterian evolution from three spiralian genomes.</title>
        <authorList>
            <person name="Simakov O."/>
            <person name="Marletaz F."/>
            <person name="Cho S.J."/>
            <person name="Edsinger-Gonzales E."/>
            <person name="Havlak P."/>
            <person name="Hellsten U."/>
            <person name="Kuo D.H."/>
            <person name="Larsson T."/>
            <person name="Lv J."/>
            <person name="Arendt D."/>
            <person name="Savage R."/>
            <person name="Osoegawa K."/>
            <person name="de Jong P."/>
            <person name="Grimwood J."/>
            <person name="Chapman J.A."/>
            <person name="Shapiro H."/>
            <person name="Aerts A."/>
            <person name="Otillar R.P."/>
            <person name="Terry A.Y."/>
            <person name="Boore J.L."/>
            <person name="Grigoriev I.V."/>
            <person name="Lindberg D.R."/>
            <person name="Seaver E.C."/>
            <person name="Weisblat D.A."/>
            <person name="Putnam N.H."/>
            <person name="Rokhsar D.S."/>
        </authorList>
    </citation>
    <scope>NUCLEOTIDE SEQUENCE</scope>
</reference>
<dbReference type="PANTHER" id="PTHR46114:SF2">
    <property type="entry name" value="CULLIN N-TERMINAL DOMAIN-CONTAINING PROTEIN"/>
    <property type="match status" value="1"/>
</dbReference>
<sequence length="187" mass="21576">MPRSCENQNKNWMLHVCCVRCASLLSPWANRTGGGPAFGVPMMKILMIKVTSCQKIQTLGKKFFETIDQYELATWDAFIQMCQGFLGKYKTSNYADLVDGLIASYQQLGYNMSLKVHFLHSHLSFFSTNGGVSDENGERFHQTIATMEHRYKEKWSPAMHADFCGNLKRDERDAAYKRQTKYKIKYK</sequence>
<name>T1EMM1_HELRO</name>
<dbReference type="PANTHER" id="PTHR46114">
    <property type="entry name" value="APPLE DOMAIN-CONTAINING PROTEIN"/>
    <property type="match status" value="1"/>
</dbReference>
<keyword evidence="3" id="KW-1185">Reference proteome</keyword>
<protein>
    <submittedName>
        <fullName evidence="1 2">Uncharacterized protein</fullName>
    </submittedName>
</protein>
<dbReference type="CTD" id="20197821"/>
<reference evidence="3" key="1">
    <citation type="submission" date="2012-12" db="EMBL/GenBank/DDBJ databases">
        <authorList>
            <person name="Hellsten U."/>
            <person name="Grimwood J."/>
            <person name="Chapman J.A."/>
            <person name="Shapiro H."/>
            <person name="Aerts A."/>
            <person name="Otillar R.P."/>
            <person name="Terry A.Y."/>
            <person name="Boore J.L."/>
            <person name="Simakov O."/>
            <person name="Marletaz F."/>
            <person name="Cho S.-J."/>
            <person name="Edsinger-Gonzales E."/>
            <person name="Havlak P."/>
            <person name="Kuo D.-H."/>
            <person name="Larsson T."/>
            <person name="Lv J."/>
            <person name="Arendt D."/>
            <person name="Savage R."/>
            <person name="Osoegawa K."/>
            <person name="de Jong P."/>
            <person name="Lindberg D.R."/>
            <person name="Seaver E.C."/>
            <person name="Weisblat D.A."/>
            <person name="Putnam N.H."/>
            <person name="Grigoriev I.V."/>
            <person name="Rokhsar D.S."/>
        </authorList>
    </citation>
    <scope>NUCLEOTIDE SEQUENCE</scope>
</reference>
<accession>T1EMM1</accession>
<dbReference type="EMBL" id="AMQM01000003">
    <property type="status" value="NOT_ANNOTATED_CDS"/>
    <property type="molecule type" value="Genomic_DNA"/>
</dbReference>
<evidence type="ECO:0000313" key="3">
    <source>
        <dbReference type="Proteomes" id="UP000015101"/>
    </source>
</evidence>
<evidence type="ECO:0000313" key="1">
    <source>
        <dbReference type="EMBL" id="ESO11940.1"/>
    </source>
</evidence>
<dbReference type="OrthoDB" id="6744094at2759"/>
<dbReference type="GeneID" id="20197821"/>